<gene>
    <name evidence="1" type="ORF">HH212_10360</name>
</gene>
<organism evidence="1 2">
    <name type="scientific">Massilia forsythiae</name>
    <dbReference type="NCBI Taxonomy" id="2728020"/>
    <lineage>
        <taxon>Bacteria</taxon>
        <taxon>Pseudomonadati</taxon>
        <taxon>Pseudomonadota</taxon>
        <taxon>Betaproteobacteria</taxon>
        <taxon>Burkholderiales</taxon>
        <taxon>Oxalobacteraceae</taxon>
        <taxon>Telluria group</taxon>
        <taxon>Massilia</taxon>
    </lineage>
</organism>
<evidence type="ECO:0000313" key="1">
    <source>
        <dbReference type="EMBL" id="QJE00375.1"/>
    </source>
</evidence>
<reference evidence="1 2" key="1">
    <citation type="submission" date="2020-04" db="EMBL/GenBank/DDBJ databases">
        <title>Genome sequencing of novel species.</title>
        <authorList>
            <person name="Heo J."/>
            <person name="Kim S.-J."/>
            <person name="Kim J.-S."/>
            <person name="Hong S.-B."/>
            <person name="Kwon S.-W."/>
        </authorList>
    </citation>
    <scope>NUCLEOTIDE SEQUENCE [LARGE SCALE GENOMIC DNA]</scope>
    <source>
        <strain evidence="1 2">GN2-R2</strain>
    </source>
</reference>
<keyword evidence="2" id="KW-1185">Reference proteome</keyword>
<dbReference type="Proteomes" id="UP000502415">
    <property type="component" value="Chromosome"/>
</dbReference>
<dbReference type="RefSeq" id="WP_170202407.1">
    <property type="nucleotide sequence ID" value="NZ_CP051685.1"/>
</dbReference>
<dbReference type="EMBL" id="CP051685">
    <property type="protein sequence ID" value="QJE00375.1"/>
    <property type="molecule type" value="Genomic_DNA"/>
</dbReference>
<sequence length="47" mass="5300">MFTLEGAHIHEAYLVIRDDTLVGFHLPAEAGFSPLRTPLPLRFTPDH</sequence>
<protein>
    <submittedName>
        <fullName evidence="1">Uncharacterized protein</fullName>
    </submittedName>
</protein>
<proteinExistence type="predicted"/>
<evidence type="ECO:0000313" key="2">
    <source>
        <dbReference type="Proteomes" id="UP000502415"/>
    </source>
</evidence>
<dbReference type="KEGG" id="mfy:HH212_10360"/>
<dbReference type="AlphaFoldDB" id="A0A7Z2VWE2"/>
<accession>A0A7Z2VWE2</accession>
<name>A0A7Z2VWE2_9BURK</name>